<sequence length="806" mass="88836">MNGHDAEAQDYGPREDDTTSRVVDEEAQPLNLEGFEIDETNLRSAQQQNASSRTGRSIWQTVIRWIKGLQNSQIQVVSPWMPKMQQYPVQWLHRTFPSQRSKIALLLSLCVCWLGIFGSLLTISTSTGKIKGSNETIQYLHCTDTFWYAKNGCGLDGNECQPFNGSSFAFRCPANCAGVQLLNPRMIGDQEINYRPLVVGGPVYRGDSFVCGAAIHAGVVSDFDGGCGVVSKIGRHDGFLNTTQNGISSVGFESHFPLSFTFSTDKVSCRVKDLRWIILAVSIVFTTVISVFTASPITHFATLFLIIFAHVSLVSDPSGISYRSQSVLADLFSNFVGRFLPAAFCAVVIYMICVKRTLLSLKAPIEKTILWLGGCWVGALSNYTFEWIPISRLTSHDLEQQPGAKLALAIIVLGIVLIIAQQIYYFRLEGRLTRYLALYAIFIAAIMASLALPGLNLRIHHYILALLLLPGTSMQTRPSLLYQGLLIGLFINGIARWGFDPVLQTAGALRGDGAFGSLIPNITDPVISLDTPTSNITFDWDLPPMPNPYDGISVLVNDVERYRSYFGASTSAGETFTWERTVLGMPEYFRFGYLKENNGQSAQTEFDDGHKTTATGATQLHNHTQPSPHSHHTYSYQDLPTAIMDLEKLKKMQASRPGGQLANILTLGGKGTPRRKVKKVHKSAGMDDKKLQTSLKKLNVQPIQAIEEVNMFKQDGNVIHFAAPKVHAAVPSNTFAIYGNGEDKELTELVPGILNQLGPDSLASLRKLAESYQSMQKEAGDKKEGDDDDDDIPDLVAGENFEDKVE</sequence>
<comment type="subunit">
    <text evidence="12">Part of the nascent polypeptide-associated complex (NAC).</text>
</comment>
<dbReference type="Pfam" id="PF01849">
    <property type="entry name" value="NAC"/>
    <property type="match status" value="1"/>
</dbReference>
<comment type="similarity">
    <text evidence="3 12">Belongs to the NAC-beta family.</text>
</comment>
<keyword evidence="6" id="KW-0963">Cytoplasm</keyword>
<keyword evidence="8" id="KW-0653">Protein transport</keyword>
<feature type="transmembrane region" description="Helical" evidence="14">
    <location>
        <begin position="406"/>
        <end position="424"/>
    </location>
</feature>
<evidence type="ECO:0000256" key="10">
    <source>
        <dbReference type="ARBA" id="ARBA00023163"/>
    </source>
</evidence>
<feature type="compositionally biased region" description="Basic and acidic residues" evidence="13">
    <location>
        <begin position="1"/>
        <end position="24"/>
    </location>
</feature>
<dbReference type="InterPro" id="IPR004043">
    <property type="entry name" value="LCCL"/>
</dbReference>
<accession>A0A559MLZ3</accession>
<dbReference type="AlphaFoldDB" id="A0A559MLZ3"/>
<feature type="transmembrane region" description="Helical" evidence="14">
    <location>
        <begin position="368"/>
        <end position="385"/>
    </location>
</feature>
<keyword evidence="5" id="KW-0813">Transport</keyword>
<reference evidence="17 18" key="1">
    <citation type="submission" date="2018-05" db="EMBL/GenBank/DDBJ databases">
        <title>Genome sequencing and assembly of the regulated plant pathogen Lachnellula willkommii and related sister species for the development of diagnostic species identification markers.</title>
        <authorList>
            <person name="Giroux E."/>
            <person name="Bilodeau G."/>
        </authorList>
    </citation>
    <scope>NUCLEOTIDE SEQUENCE [LARGE SCALE GENOMIC DNA]</scope>
    <source>
        <strain evidence="17 18">CBS 172.35</strain>
    </source>
</reference>
<dbReference type="CDD" id="cd22055">
    <property type="entry name" value="NAC_BTF3"/>
    <property type="match status" value="1"/>
</dbReference>
<evidence type="ECO:0000256" key="4">
    <source>
        <dbReference type="ARBA" id="ARBA00022192"/>
    </source>
</evidence>
<evidence type="ECO:0000256" key="9">
    <source>
        <dbReference type="ARBA" id="ARBA00023015"/>
    </source>
</evidence>
<evidence type="ECO:0000256" key="2">
    <source>
        <dbReference type="ARBA" id="ARBA00004496"/>
    </source>
</evidence>
<dbReference type="Gene3D" id="2.170.130.20">
    <property type="entry name" value="LCCL-like domain"/>
    <property type="match status" value="1"/>
</dbReference>
<feature type="region of interest" description="Disordered" evidence="13">
    <location>
        <begin position="661"/>
        <end position="686"/>
    </location>
</feature>
<evidence type="ECO:0000256" key="13">
    <source>
        <dbReference type="SAM" id="MobiDB-lite"/>
    </source>
</evidence>
<feature type="transmembrane region" description="Helical" evidence="14">
    <location>
        <begin position="103"/>
        <end position="123"/>
    </location>
</feature>
<evidence type="ECO:0000256" key="8">
    <source>
        <dbReference type="ARBA" id="ARBA00022927"/>
    </source>
</evidence>
<dbReference type="Proteomes" id="UP000315522">
    <property type="component" value="Unassembled WGS sequence"/>
</dbReference>
<evidence type="ECO:0000259" key="16">
    <source>
        <dbReference type="PROSITE" id="PS51151"/>
    </source>
</evidence>
<dbReference type="SUPFAM" id="SSF69848">
    <property type="entry name" value="LCCL domain"/>
    <property type="match status" value="1"/>
</dbReference>
<dbReference type="Gene3D" id="2.20.70.30">
    <property type="entry name" value="Nascent polypeptide-associated complex domain"/>
    <property type="match status" value="1"/>
</dbReference>
<dbReference type="PROSITE" id="PS51151">
    <property type="entry name" value="NAC_AB"/>
    <property type="match status" value="1"/>
</dbReference>
<evidence type="ECO:0000259" key="15">
    <source>
        <dbReference type="PROSITE" id="PS50820"/>
    </source>
</evidence>
<protein>
    <recommendedName>
        <fullName evidence="4 12">Nascent polypeptide-associated complex subunit beta</fullName>
    </recommendedName>
</protein>
<dbReference type="GO" id="GO:0005634">
    <property type="term" value="C:nucleus"/>
    <property type="evidence" value="ECO:0007669"/>
    <property type="project" value="UniProtKB-SubCell"/>
</dbReference>
<dbReference type="InterPro" id="IPR038187">
    <property type="entry name" value="NAC_A/B_dom_sf"/>
</dbReference>
<name>A0A559MLZ3_9HELO</name>
<dbReference type="GO" id="GO:0005737">
    <property type="term" value="C:cytoplasm"/>
    <property type="evidence" value="ECO:0007669"/>
    <property type="project" value="UniProtKB-SubCell"/>
</dbReference>
<feature type="region of interest" description="Disordered" evidence="13">
    <location>
        <begin position="772"/>
        <end position="806"/>
    </location>
</feature>
<gene>
    <name evidence="17" type="primary">egd1</name>
    <name evidence="17" type="ORF">LAWI1_G000678</name>
</gene>
<evidence type="ECO:0000313" key="18">
    <source>
        <dbReference type="Proteomes" id="UP000315522"/>
    </source>
</evidence>
<feature type="transmembrane region" description="Helical" evidence="14">
    <location>
        <begin position="331"/>
        <end position="352"/>
    </location>
</feature>
<feature type="domain" description="NAC-A/B" evidence="16">
    <location>
        <begin position="685"/>
        <end position="750"/>
    </location>
</feature>
<dbReference type="InterPro" id="IPR036609">
    <property type="entry name" value="LCCL_sf"/>
</dbReference>
<dbReference type="SMART" id="SM01407">
    <property type="entry name" value="NAC"/>
    <property type="match status" value="1"/>
</dbReference>
<keyword evidence="7" id="KW-0678">Repressor</keyword>
<keyword evidence="10 12" id="KW-0804">Transcription</keyword>
<keyword evidence="14" id="KW-0812">Transmembrane</keyword>
<evidence type="ECO:0000256" key="6">
    <source>
        <dbReference type="ARBA" id="ARBA00022490"/>
    </source>
</evidence>
<comment type="subcellular location">
    <subcellularLocation>
        <location evidence="2">Cytoplasm</location>
    </subcellularLocation>
    <subcellularLocation>
        <location evidence="1">Nucleus</location>
    </subcellularLocation>
</comment>
<evidence type="ECO:0000256" key="3">
    <source>
        <dbReference type="ARBA" id="ARBA00005296"/>
    </source>
</evidence>
<keyword evidence="9 12" id="KW-0805">Transcription regulation</keyword>
<feature type="transmembrane region" description="Helical" evidence="14">
    <location>
        <begin position="436"/>
        <end position="459"/>
    </location>
</feature>
<organism evidence="17 18">
    <name type="scientific">Lachnellula willkommii</name>
    <dbReference type="NCBI Taxonomy" id="215461"/>
    <lineage>
        <taxon>Eukaryota</taxon>
        <taxon>Fungi</taxon>
        <taxon>Dikarya</taxon>
        <taxon>Ascomycota</taxon>
        <taxon>Pezizomycotina</taxon>
        <taxon>Leotiomycetes</taxon>
        <taxon>Helotiales</taxon>
        <taxon>Lachnaceae</taxon>
        <taxon>Lachnellula</taxon>
    </lineage>
</organism>
<dbReference type="InterPro" id="IPR051957">
    <property type="entry name" value="CRISP-LCCL_domain"/>
</dbReference>
<evidence type="ECO:0000256" key="7">
    <source>
        <dbReference type="ARBA" id="ARBA00022491"/>
    </source>
</evidence>
<dbReference type="PANTHER" id="PTHR31331">
    <property type="entry name" value="LCCL DOMAIN PROTEIN (AFU_ORTHOLOGUE AFUA_5G08630)"/>
    <property type="match status" value="1"/>
</dbReference>
<proteinExistence type="inferred from homology"/>
<evidence type="ECO:0000256" key="14">
    <source>
        <dbReference type="SAM" id="Phobius"/>
    </source>
</evidence>
<keyword evidence="18" id="KW-1185">Reference proteome</keyword>
<evidence type="ECO:0000256" key="11">
    <source>
        <dbReference type="ARBA" id="ARBA00023242"/>
    </source>
</evidence>
<evidence type="ECO:0000256" key="12">
    <source>
        <dbReference type="RuleBase" id="RU361272"/>
    </source>
</evidence>
<dbReference type="FunFam" id="2.20.70.30:FF:000003">
    <property type="entry name" value="Nascent polypeptide-associated complex subunit beta"/>
    <property type="match status" value="1"/>
</dbReference>
<dbReference type="PROSITE" id="PS50820">
    <property type="entry name" value="LCCL"/>
    <property type="match status" value="1"/>
</dbReference>
<keyword evidence="11" id="KW-0539">Nucleus</keyword>
<keyword evidence="14" id="KW-1133">Transmembrane helix</keyword>
<feature type="compositionally biased region" description="Basic residues" evidence="13">
    <location>
        <begin position="672"/>
        <end position="682"/>
    </location>
</feature>
<evidence type="ECO:0000256" key="1">
    <source>
        <dbReference type="ARBA" id="ARBA00004123"/>
    </source>
</evidence>
<feature type="domain" description="LCCL" evidence="15">
    <location>
        <begin position="198"/>
        <end position="250"/>
    </location>
</feature>
<dbReference type="InterPro" id="IPR002715">
    <property type="entry name" value="Nas_poly-pep-assoc_cplx_dom"/>
</dbReference>
<keyword evidence="14" id="KW-0472">Membrane</keyword>
<dbReference type="EMBL" id="QGML01000056">
    <property type="protein sequence ID" value="TVY93979.1"/>
    <property type="molecule type" value="Genomic_DNA"/>
</dbReference>
<feature type="transmembrane region" description="Helical" evidence="14">
    <location>
        <begin position="276"/>
        <end position="294"/>
    </location>
</feature>
<feature type="region of interest" description="Disordered" evidence="13">
    <location>
        <begin position="1"/>
        <end position="28"/>
    </location>
</feature>
<evidence type="ECO:0000256" key="5">
    <source>
        <dbReference type="ARBA" id="ARBA00022448"/>
    </source>
</evidence>
<dbReference type="PANTHER" id="PTHR31331:SF8">
    <property type="entry name" value="LCCL DOMAIN PROTEIN (AFU_ORTHOLOGUE AFUA_5G02970)"/>
    <property type="match status" value="1"/>
</dbReference>
<evidence type="ECO:0000313" key="17">
    <source>
        <dbReference type="EMBL" id="TVY93979.1"/>
    </source>
</evidence>
<dbReference type="SMART" id="SM00603">
    <property type="entry name" value="LCCL"/>
    <property type="match status" value="1"/>
</dbReference>
<dbReference type="GO" id="GO:0015031">
    <property type="term" value="P:protein transport"/>
    <property type="evidence" value="ECO:0007669"/>
    <property type="project" value="UniProtKB-KW"/>
</dbReference>
<comment type="caution">
    <text evidence="17">The sequence shown here is derived from an EMBL/GenBank/DDBJ whole genome shotgun (WGS) entry which is preliminary data.</text>
</comment>
<dbReference type="Pfam" id="PF03815">
    <property type="entry name" value="LCCL"/>
    <property type="match status" value="1"/>
</dbReference>